<feature type="compositionally biased region" description="Polar residues" evidence="2">
    <location>
        <begin position="231"/>
        <end position="241"/>
    </location>
</feature>
<evidence type="ECO:0000256" key="1">
    <source>
        <dbReference type="ARBA" id="ARBA00007047"/>
    </source>
</evidence>
<evidence type="ECO:0000313" key="3">
    <source>
        <dbReference type="EMBL" id="QUX29272.1"/>
    </source>
</evidence>
<proteinExistence type="inferred from homology"/>
<dbReference type="EMBL" id="CP074132">
    <property type="protein sequence ID" value="QUX29272.1"/>
    <property type="molecule type" value="Genomic_DNA"/>
</dbReference>
<evidence type="ECO:0000313" key="4">
    <source>
        <dbReference type="Proteomes" id="UP000678016"/>
    </source>
</evidence>
<dbReference type="Proteomes" id="UP000678016">
    <property type="component" value="Chromosome"/>
</dbReference>
<name>A0ABX8C761_9ACTN</name>
<feature type="region of interest" description="Disordered" evidence="2">
    <location>
        <begin position="230"/>
        <end position="263"/>
    </location>
</feature>
<dbReference type="RefSeq" id="WP_212642146.1">
    <property type="nucleotide sequence ID" value="NZ_CP074132.1"/>
</dbReference>
<dbReference type="InterPro" id="IPR037171">
    <property type="entry name" value="NagB/RpiA_transferase-like"/>
</dbReference>
<dbReference type="SUPFAM" id="SSF100950">
    <property type="entry name" value="NagB/RpiA/CoA transferase-like"/>
    <property type="match status" value="1"/>
</dbReference>
<comment type="similarity">
    <text evidence="1">Belongs to the 3-oxoacid CoA-transferase subunit B family.</text>
</comment>
<sequence length="263" mass="27909">MTTVTWTSDEIMTVTAARSLREGMSCFVGIGLPSTAANVARRTHAPDLWMVYESGTLGAVPDHLPLSIGDGVLADTADTVVSVPEVFNYWLQAGRIDVGFLGAAQIDRYANINTTVIGDYTDPRVRLPGAGGAPEIAASCREVVVVMRHSFRAFVEEVDFVTSVGHGSGPGDRERLGLRGAGPVRVVTDLGVLEPDPVTRELVLTGIHPGVALDAVREATGWDLTVARELAQTSPPTSTELSVLRDLTGPEPLGDPHGPRHQV</sequence>
<organism evidence="3 4">
    <name type="scientific">Nocardiopsis akebiae</name>
    <dbReference type="NCBI Taxonomy" id="2831968"/>
    <lineage>
        <taxon>Bacteria</taxon>
        <taxon>Bacillati</taxon>
        <taxon>Actinomycetota</taxon>
        <taxon>Actinomycetes</taxon>
        <taxon>Streptosporangiales</taxon>
        <taxon>Nocardiopsidaceae</taxon>
        <taxon>Nocardiopsis</taxon>
    </lineage>
</organism>
<dbReference type="PANTHER" id="PTHR43293">
    <property type="entry name" value="ACETATE COA-TRANSFERASE YDIF"/>
    <property type="match status" value="1"/>
</dbReference>
<dbReference type="Gene3D" id="3.40.1080.10">
    <property type="entry name" value="Glutaconate Coenzyme A-transferase"/>
    <property type="match status" value="1"/>
</dbReference>
<gene>
    <name evidence="3" type="ORF">KGD83_01335</name>
</gene>
<dbReference type="Pfam" id="PF01144">
    <property type="entry name" value="CoA_trans"/>
    <property type="match status" value="1"/>
</dbReference>
<evidence type="ECO:0000256" key="2">
    <source>
        <dbReference type="SAM" id="MobiDB-lite"/>
    </source>
</evidence>
<dbReference type="InterPro" id="IPR004165">
    <property type="entry name" value="CoA_trans_fam_I"/>
</dbReference>
<dbReference type="PANTHER" id="PTHR43293:SF3">
    <property type="entry name" value="CHOLESTEROL RING-CLEAVING HYDROLASE IPDB SUBUNIT"/>
    <property type="match status" value="1"/>
</dbReference>
<keyword evidence="4" id="KW-1185">Reference proteome</keyword>
<protein>
    <submittedName>
        <fullName evidence="3">CoA-transferase subunit beta</fullName>
    </submittedName>
</protein>
<accession>A0ABX8C761</accession>
<dbReference type="SMART" id="SM00882">
    <property type="entry name" value="CoA_trans"/>
    <property type="match status" value="1"/>
</dbReference>
<reference evidence="4" key="1">
    <citation type="submission" date="2021-05" db="EMBL/GenBank/DDBJ databases">
        <title>Direct Submission.</title>
        <authorList>
            <person name="Li K."/>
            <person name="Gao J."/>
        </authorList>
    </citation>
    <scope>NUCLEOTIDE SEQUENCE [LARGE SCALE GENOMIC DNA]</scope>
    <source>
        <strain evidence="4">HDS12</strain>
    </source>
</reference>